<reference evidence="7 8" key="1">
    <citation type="submission" date="2024-09" db="EMBL/GenBank/DDBJ databases">
        <authorList>
            <person name="Sun Q."/>
            <person name="Mori K."/>
        </authorList>
    </citation>
    <scope>NUCLEOTIDE SEQUENCE [LARGE SCALE GENOMIC DNA]</scope>
    <source>
        <strain evidence="7 8">CGMCC 1.12926</strain>
    </source>
</reference>
<protein>
    <submittedName>
        <fullName evidence="7">RDD family protein</fullName>
    </submittedName>
</protein>
<name>A0ABV6BJR7_9FLAO</name>
<sequence>MNFSAGIDVLRVNAQSWGIFTGLILLIGTLAFYFTKEKETRILRFLFSVFFIQCALFAVVNLYYFFIYILASGNIEDYLFFFWSFSVRLFLLFFFYQSMIYLNKLKTLDYETFVYTESTEISYFEANNWIRLFHLIFDSLIYFLIAYQLLYFLARLPHLRPLFEQIEGSYSIRTIIFVLSLIFRTLFYFSFERLFLGSPAKFFTETRVVDYEGDKLESDSILKRSLLRSVPFNVASFLFKGNWHDHYSGTQVYNEKRTGIAGGWYFLLIPLFFASVYGLRYFDEIRQRNMMYELAERKFDEKQQAINNGLERLNQNSVLELCHADYASKTLFLKVENISNTTIEFSLLKLEMASFYKNYSIEKAYELSKDTLQRIKISRNDLKKMLQQSFKQTSEYYGDDKEEFKGLEHNPKLRGEFIEKVYEIYSPALSVLSVSTDSESLHIQLQNEGSPAEVISVETLEGEIDWKKHNTFPQAFSEAGFVVLQGKGKNFEDYELKVTVNDNSNKKFVYKISSTDDPGIVYLKLLK</sequence>
<feature type="transmembrane region" description="Helical" evidence="5">
    <location>
        <begin position="42"/>
        <end position="66"/>
    </location>
</feature>
<evidence type="ECO:0000313" key="8">
    <source>
        <dbReference type="Proteomes" id="UP001589734"/>
    </source>
</evidence>
<keyword evidence="2 5" id="KW-0812">Transmembrane</keyword>
<feature type="transmembrane region" description="Helical" evidence="5">
    <location>
        <begin position="132"/>
        <end position="150"/>
    </location>
</feature>
<evidence type="ECO:0000256" key="3">
    <source>
        <dbReference type="ARBA" id="ARBA00022989"/>
    </source>
</evidence>
<gene>
    <name evidence="7" type="ORF">ACFFLS_01480</name>
</gene>
<proteinExistence type="predicted"/>
<dbReference type="EMBL" id="JBHLYW010000001">
    <property type="protein sequence ID" value="MFC0075696.1"/>
    <property type="molecule type" value="Genomic_DNA"/>
</dbReference>
<accession>A0ABV6BJR7</accession>
<dbReference type="Proteomes" id="UP001589734">
    <property type="component" value="Unassembled WGS sequence"/>
</dbReference>
<evidence type="ECO:0000313" key="7">
    <source>
        <dbReference type="EMBL" id="MFC0075696.1"/>
    </source>
</evidence>
<feature type="transmembrane region" description="Helical" evidence="5">
    <location>
        <begin position="263"/>
        <end position="282"/>
    </location>
</feature>
<feature type="domain" description="RDD" evidence="6">
    <location>
        <begin position="128"/>
        <end position="263"/>
    </location>
</feature>
<feature type="transmembrane region" description="Helical" evidence="5">
    <location>
        <begin position="170"/>
        <end position="191"/>
    </location>
</feature>
<dbReference type="Pfam" id="PF06271">
    <property type="entry name" value="RDD"/>
    <property type="match status" value="1"/>
</dbReference>
<keyword evidence="4 5" id="KW-0472">Membrane</keyword>
<keyword evidence="3 5" id="KW-1133">Transmembrane helix</keyword>
<comment type="caution">
    <text evidence="7">The sequence shown here is derived from an EMBL/GenBank/DDBJ whole genome shotgun (WGS) entry which is preliminary data.</text>
</comment>
<feature type="transmembrane region" description="Helical" evidence="5">
    <location>
        <begin position="78"/>
        <end position="96"/>
    </location>
</feature>
<evidence type="ECO:0000256" key="5">
    <source>
        <dbReference type="SAM" id="Phobius"/>
    </source>
</evidence>
<evidence type="ECO:0000256" key="2">
    <source>
        <dbReference type="ARBA" id="ARBA00022692"/>
    </source>
</evidence>
<evidence type="ECO:0000259" key="6">
    <source>
        <dbReference type="Pfam" id="PF06271"/>
    </source>
</evidence>
<comment type="subcellular location">
    <subcellularLocation>
        <location evidence="1">Membrane</location>
        <topology evidence="1">Multi-pass membrane protein</topology>
    </subcellularLocation>
</comment>
<feature type="transmembrane region" description="Helical" evidence="5">
    <location>
        <begin position="17"/>
        <end position="35"/>
    </location>
</feature>
<organism evidence="7 8">
    <name type="scientific">Flavobacterium procerum</name>
    <dbReference type="NCBI Taxonomy" id="1455569"/>
    <lineage>
        <taxon>Bacteria</taxon>
        <taxon>Pseudomonadati</taxon>
        <taxon>Bacteroidota</taxon>
        <taxon>Flavobacteriia</taxon>
        <taxon>Flavobacteriales</taxon>
        <taxon>Flavobacteriaceae</taxon>
        <taxon>Flavobacterium</taxon>
    </lineage>
</organism>
<dbReference type="InterPro" id="IPR010432">
    <property type="entry name" value="RDD"/>
</dbReference>
<evidence type="ECO:0000256" key="1">
    <source>
        <dbReference type="ARBA" id="ARBA00004141"/>
    </source>
</evidence>
<keyword evidence="8" id="KW-1185">Reference proteome</keyword>
<evidence type="ECO:0000256" key="4">
    <source>
        <dbReference type="ARBA" id="ARBA00023136"/>
    </source>
</evidence>